<evidence type="ECO:0000256" key="1">
    <source>
        <dbReference type="ARBA" id="ARBA00010364"/>
    </source>
</evidence>
<dbReference type="SMART" id="SM01152">
    <property type="entry name" value="DUF167"/>
    <property type="match status" value="1"/>
</dbReference>
<evidence type="ECO:0000313" key="3">
    <source>
        <dbReference type="EMBL" id="OGF27931.1"/>
    </source>
</evidence>
<comment type="caution">
    <text evidence="3">The sequence shown here is derived from an EMBL/GenBank/DDBJ whole genome shotgun (WGS) entry which is preliminary data.</text>
</comment>
<proteinExistence type="inferred from homology"/>
<dbReference type="HAMAP" id="MF_00634">
    <property type="entry name" value="UPF0235"/>
    <property type="match status" value="1"/>
</dbReference>
<dbReference type="SUPFAM" id="SSF69786">
    <property type="entry name" value="YggU-like"/>
    <property type="match status" value="1"/>
</dbReference>
<dbReference type="Proteomes" id="UP000178367">
    <property type="component" value="Unassembled WGS sequence"/>
</dbReference>
<dbReference type="Pfam" id="PF02594">
    <property type="entry name" value="DUF167"/>
    <property type="match status" value="1"/>
</dbReference>
<gene>
    <name evidence="3" type="ORF">A2227_04950</name>
</gene>
<dbReference type="GO" id="GO:0005737">
    <property type="term" value="C:cytoplasm"/>
    <property type="evidence" value="ECO:0007669"/>
    <property type="project" value="TreeGrafter"/>
</dbReference>
<dbReference type="EMBL" id="MFGB01000005">
    <property type="protein sequence ID" value="OGF27931.1"/>
    <property type="molecule type" value="Genomic_DNA"/>
</dbReference>
<protein>
    <recommendedName>
        <fullName evidence="2">UPF0235 protein A2227_04950</fullName>
    </recommendedName>
</protein>
<dbReference type="Gene3D" id="3.30.1200.10">
    <property type="entry name" value="YggU-like"/>
    <property type="match status" value="1"/>
</dbReference>
<evidence type="ECO:0000313" key="4">
    <source>
        <dbReference type="Proteomes" id="UP000178367"/>
    </source>
</evidence>
<evidence type="ECO:0000256" key="2">
    <source>
        <dbReference type="HAMAP-Rule" id="MF_00634"/>
    </source>
</evidence>
<dbReference type="PANTHER" id="PTHR13420:SF7">
    <property type="entry name" value="UPF0235 PROTEIN C15ORF40"/>
    <property type="match status" value="1"/>
</dbReference>
<dbReference type="STRING" id="1797994.A2227_04950"/>
<sequence length="90" mass="9980">MLSEFKKQLAEKKELYLRLKIRPGAGANKIKEIMSDDTVKIDIAAAPVKGKANDELAKFLAREFSVPRKNVIILSGAADKTKLVKILTKL</sequence>
<dbReference type="InterPro" id="IPR003746">
    <property type="entry name" value="DUF167"/>
</dbReference>
<name>A0A1F5SNY2_9BACT</name>
<reference evidence="3 4" key="1">
    <citation type="journal article" date="2016" name="Nat. Commun.">
        <title>Thousands of microbial genomes shed light on interconnected biogeochemical processes in an aquifer system.</title>
        <authorList>
            <person name="Anantharaman K."/>
            <person name="Brown C.T."/>
            <person name="Hug L.A."/>
            <person name="Sharon I."/>
            <person name="Castelle C.J."/>
            <person name="Probst A.J."/>
            <person name="Thomas B.C."/>
            <person name="Singh A."/>
            <person name="Wilkins M.J."/>
            <person name="Karaoz U."/>
            <person name="Brodie E.L."/>
            <person name="Williams K.H."/>
            <person name="Hubbard S.S."/>
            <person name="Banfield J.F."/>
        </authorList>
    </citation>
    <scope>NUCLEOTIDE SEQUENCE [LARGE SCALE GENOMIC DNA]</scope>
</reference>
<dbReference type="AlphaFoldDB" id="A0A1F5SNY2"/>
<organism evidence="3 4">
    <name type="scientific">Candidatus Falkowbacteria bacterium RIFOXYA2_FULL_47_19</name>
    <dbReference type="NCBI Taxonomy" id="1797994"/>
    <lineage>
        <taxon>Bacteria</taxon>
        <taxon>Candidatus Falkowiibacteriota</taxon>
    </lineage>
</organism>
<accession>A0A1F5SNY2</accession>
<dbReference type="NCBIfam" id="TIGR00251">
    <property type="entry name" value="DUF167 family protein"/>
    <property type="match status" value="1"/>
</dbReference>
<dbReference type="PANTHER" id="PTHR13420">
    <property type="entry name" value="UPF0235 PROTEIN C15ORF40"/>
    <property type="match status" value="1"/>
</dbReference>
<comment type="similarity">
    <text evidence="1 2">Belongs to the UPF0235 family.</text>
</comment>
<dbReference type="InterPro" id="IPR036591">
    <property type="entry name" value="YggU-like_sf"/>
</dbReference>